<proteinExistence type="inferred from homology"/>
<evidence type="ECO:0000256" key="1">
    <source>
        <dbReference type="ARBA" id="ARBA00006534"/>
    </source>
</evidence>
<accession>A0A223NRN0</accession>
<dbReference type="Proteomes" id="UP000215002">
    <property type="component" value="Chromosome"/>
</dbReference>
<dbReference type="GO" id="GO:0006508">
    <property type="term" value="P:proteolysis"/>
    <property type="evidence" value="ECO:0007669"/>
    <property type="project" value="UniProtKB-KW"/>
</dbReference>
<evidence type="ECO:0000313" key="7">
    <source>
        <dbReference type="Proteomes" id="UP000215002"/>
    </source>
</evidence>
<feature type="chain" id="PRO_5013188893" evidence="5">
    <location>
        <begin position="26"/>
        <end position="261"/>
    </location>
</feature>
<dbReference type="SUPFAM" id="SSF52317">
    <property type="entry name" value="Class I glutamine amidotransferase-like"/>
    <property type="match status" value="1"/>
</dbReference>
<protein>
    <submittedName>
        <fullName evidence="6">Peptidase E</fullName>
    </submittedName>
</protein>
<dbReference type="GO" id="GO:0008236">
    <property type="term" value="F:serine-type peptidase activity"/>
    <property type="evidence" value="ECO:0007669"/>
    <property type="project" value="UniProtKB-KW"/>
</dbReference>
<feature type="signal peptide" evidence="5">
    <location>
        <begin position="1"/>
        <end position="25"/>
    </location>
</feature>
<comment type="similarity">
    <text evidence="1">Belongs to the peptidase S51 family.</text>
</comment>
<evidence type="ECO:0000256" key="3">
    <source>
        <dbReference type="ARBA" id="ARBA00022801"/>
    </source>
</evidence>
<keyword evidence="5" id="KW-0732">Signal</keyword>
<dbReference type="Pfam" id="PF03575">
    <property type="entry name" value="Peptidase_S51"/>
    <property type="match status" value="1"/>
</dbReference>
<organism evidence="6 7">
    <name type="scientific">Mucilaginibacter xinganensis</name>
    <dbReference type="NCBI Taxonomy" id="1234841"/>
    <lineage>
        <taxon>Bacteria</taxon>
        <taxon>Pseudomonadati</taxon>
        <taxon>Bacteroidota</taxon>
        <taxon>Sphingobacteriia</taxon>
        <taxon>Sphingobacteriales</taxon>
        <taxon>Sphingobacteriaceae</taxon>
        <taxon>Mucilaginibacter</taxon>
    </lineage>
</organism>
<keyword evidence="3" id="KW-0378">Hydrolase</keyword>
<dbReference type="Gene3D" id="3.40.50.880">
    <property type="match status" value="1"/>
</dbReference>
<dbReference type="InterPro" id="IPR005320">
    <property type="entry name" value="Peptidase_S51"/>
</dbReference>
<reference evidence="6 7" key="1">
    <citation type="submission" date="2017-08" db="EMBL/GenBank/DDBJ databases">
        <title>Complete genome sequence of Mucilaginibacter sp. strain BJC16-A31.</title>
        <authorList>
            <consortium name="Henan University of Science and Technology"/>
            <person name="You X."/>
        </authorList>
    </citation>
    <scope>NUCLEOTIDE SEQUENCE [LARGE SCALE GENOMIC DNA]</scope>
    <source>
        <strain evidence="6 7">BJC16-A31</strain>
    </source>
</reference>
<dbReference type="EMBL" id="CP022743">
    <property type="protein sequence ID" value="ASU32308.1"/>
    <property type="molecule type" value="Genomic_DNA"/>
</dbReference>
<keyword evidence="4" id="KW-0720">Serine protease</keyword>
<dbReference type="KEGG" id="muc:MuYL_0405"/>
<dbReference type="OrthoDB" id="9778515at2"/>
<dbReference type="PANTHER" id="PTHR20842">
    <property type="entry name" value="PROTEASE S51 ALPHA-ASPARTYL DIPEPTIDASE"/>
    <property type="match status" value="1"/>
</dbReference>
<evidence type="ECO:0000256" key="5">
    <source>
        <dbReference type="SAM" id="SignalP"/>
    </source>
</evidence>
<keyword evidence="7" id="KW-1185">Reference proteome</keyword>
<evidence type="ECO:0000313" key="6">
    <source>
        <dbReference type="EMBL" id="ASU32308.1"/>
    </source>
</evidence>
<dbReference type="CDD" id="cd03146">
    <property type="entry name" value="GAT1_Peptidase_E"/>
    <property type="match status" value="1"/>
</dbReference>
<sequence length="261" mass="28639">MIRRKFIRQSLIAATGAAFSNQIFALAPSPPKTTKKILLTGGAYGPVWMNYLIKLTGKDKPKVCFLPTASGDSQAYINYWMESAKKLSIEPFVQRVFIESASQKVSFEESLLGMDAILVPGGNTLDMMALWKAHGIDKVLKKAWEKGIVLTGSSAGTICWFHEGLSDSRPIALSKVECLGFLKGSISPHYHSSKTRASVYQEMVLKGEMKPGYGLDENAGLYFENEKIAKVLAGDSKSKVYKVTVENGAITEQVMETEIIS</sequence>
<dbReference type="InterPro" id="IPR029062">
    <property type="entry name" value="Class_I_gatase-like"/>
</dbReference>
<gene>
    <name evidence="6" type="ORF">MuYL_0405</name>
</gene>
<dbReference type="PANTHER" id="PTHR20842:SF0">
    <property type="entry name" value="ALPHA-ASPARTYL DIPEPTIDASE"/>
    <property type="match status" value="1"/>
</dbReference>
<evidence type="ECO:0000256" key="4">
    <source>
        <dbReference type="ARBA" id="ARBA00022825"/>
    </source>
</evidence>
<evidence type="ECO:0000256" key="2">
    <source>
        <dbReference type="ARBA" id="ARBA00022670"/>
    </source>
</evidence>
<dbReference type="AlphaFoldDB" id="A0A223NRN0"/>
<dbReference type="RefSeq" id="WP_094568922.1">
    <property type="nucleotide sequence ID" value="NZ_CP022743.1"/>
</dbReference>
<name>A0A223NRN0_9SPHI</name>
<keyword evidence="2" id="KW-0645">Protease</keyword>